<feature type="transmembrane region" description="Helical" evidence="1">
    <location>
        <begin position="50"/>
        <end position="72"/>
    </location>
</feature>
<accession>A0A1H4SR46</accession>
<evidence type="ECO:0000313" key="2">
    <source>
        <dbReference type="EMBL" id="SEC46488.1"/>
    </source>
</evidence>
<keyword evidence="1" id="KW-0472">Membrane</keyword>
<dbReference type="EMBL" id="FNSO01000004">
    <property type="protein sequence ID" value="SEC46488.1"/>
    <property type="molecule type" value="Genomic_DNA"/>
</dbReference>
<dbReference type="AlphaFoldDB" id="A0A1H4SR46"/>
<keyword evidence="1" id="KW-1133">Transmembrane helix</keyword>
<sequence>MAYVTRVRRERVSVDELVRRAQAEEETRRAAAGGGAHRVHAARVRRRCRLVAFGAVVVFLASFGRPTGAVALPDVRPIPPATAAGR</sequence>
<name>A0A1H4SR46_9PSEU</name>
<dbReference type="RefSeq" id="WP_091309207.1">
    <property type="nucleotide sequence ID" value="NZ_FNSO01000004.1"/>
</dbReference>
<gene>
    <name evidence="2" type="ORF">SAMN04489727_3851</name>
</gene>
<organism evidence="2 3">
    <name type="scientific">Amycolatopsis tolypomycina</name>
    <dbReference type="NCBI Taxonomy" id="208445"/>
    <lineage>
        <taxon>Bacteria</taxon>
        <taxon>Bacillati</taxon>
        <taxon>Actinomycetota</taxon>
        <taxon>Actinomycetes</taxon>
        <taxon>Pseudonocardiales</taxon>
        <taxon>Pseudonocardiaceae</taxon>
        <taxon>Amycolatopsis</taxon>
    </lineage>
</organism>
<proteinExistence type="predicted"/>
<evidence type="ECO:0000313" key="3">
    <source>
        <dbReference type="Proteomes" id="UP000199622"/>
    </source>
</evidence>
<keyword evidence="3" id="KW-1185">Reference proteome</keyword>
<evidence type="ECO:0000256" key="1">
    <source>
        <dbReference type="SAM" id="Phobius"/>
    </source>
</evidence>
<keyword evidence="1" id="KW-0812">Transmembrane</keyword>
<protein>
    <submittedName>
        <fullName evidence="2">Uncharacterized protein</fullName>
    </submittedName>
</protein>
<reference evidence="3" key="1">
    <citation type="submission" date="2016-10" db="EMBL/GenBank/DDBJ databases">
        <authorList>
            <person name="Varghese N."/>
            <person name="Submissions S."/>
        </authorList>
    </citation>
    <scope>NUCLEOTIDE SEQUENCE [LARGE SCALE GENOMIC DNA]</scope>
    <source>
        <strain evidence="3">DSM 44544</strain>
    </source>
</reference>
<dbReference type="Proteomes" id="UP000199622">
    <property type="component" value="Unassembled WGS sequence"/>
</dbReference>
<dbReference type="STRING" id="208445.SAMN04489727_3851"/>